<feature type="transmembrane region" description="Helical" evidence="9">
    <location>
        <begin position="342"/>
        <end position="367"/>
    </location>
</feature>
<feature type="transmembrane region" description="Helical" evidence="9">
    <location>
        <begin position="319"/>
        <end position="335"/>
    </location>
</feature>
<dbReference type="PANTHER" id="PTHR45711:SF10">
    <property type="entry name" value="CHLORIDE CHANNEL PROTEIN"/>
    <property type="match status" value="1"/>
</dbReference>
<keyword evidence="8" id="KW-0129">CBS domain</keyword>
<dbReference type="Proteomes" id="UP000186868">
    <property type="component" value="Unassembled WGS sequence"/>
</dbReference>
<keyword evidence="12" id="KW-1185">Reference proteome</keyword>
<dbReference type="PRINTS" id="PR00762">
    <property type="entry name" value="CLCHANNEL"/>
</dbReference>
<dbReference type="PANTHER" id="PTHR45711">
    <property type="entry name" value="CHLORIDE CHANNEL PROTEIN"/>
    <property type="match status" value="1"/>
</dbReference>
<dbReference type="Gene3D" id="3.10.580.10">
    <property type="entry name" value="CBS-domain"/>
    <property type="match status" value="2"/>
</dbReference>
<evidence type="ECO:0000256" key="1">
    <source>
        <dbReference type="ARBA" id="ARBA00004141"/>
    </source>
</evidence>
<evidence type="ECO:0000256" key="8">
    <source>
        <dbReference type="PROSITE-ProRule" id="PRU00703"/>
    </source>
</evidence>
<dbReference type="SUPFAM" id="SSF81340">
    <property type="entry name" value="Clc chloride channel"/>
    <property type="match status" value="1"/>
</dbReference>
<dbReference type="STRING" id="1921803.NIES593_09725"/>
<dbReference type="InterPro" id="IPR001807">
    <property type="entry name" value="ClC"/>
</dbReference>
<feature type="transmembrane region" description="Helical" evidence="9">
    <location>
        <begin position="28"/>
        <end position="47"/>
    </location>
</feature>
<dbReference type="AlphaFoldDB" id="A0A1U7HIW0"/>
<dbReference type="GO" id="GO:0005886">
    <property type="term" value="C:plasma membrane"/>
    <property type="evidence" value="ECO:0007669"/>
    <property type="project" value="TreeGrafter"/>
</dbReference>
<feature type="transmembrane region" description="Helical" evidence="9">
    <location>
        <begin position="67"/>
        <end position="86"/>
    </location>
</feature>
<feature type="transmembrane region" description="Helical" evidence="9">
    <location>
        <begin position="373"/>
        <end position="396"/>
    </location>
</feature>
<keyword evidence="6 9" id="KW-0472">Membrane</keyword>
<dbReference type="InterPro" id="IPR000644">
    <property type="entry name" value="CBS_dom"/>
</dbReference>
<dbReference type="RefSeq" id="WP_073599398.1">
    <property type="nucleotide sequence ID" value="NZ_MRCB01000009.1"/>
</dbReference>
<evidence type="ECO:0000256" key="4">
    <source>
        <dbReference type="ARBA" id="ARBA00022989"/>
    </source>
</evidence>
<evidence type="ECO:0000259" key="10">
    <source>
        <dbReference type="PROSITE" id="PS51371"/>
    </source>
</evidence>
<keyword evidence="7" id="KW-0868">Chloride</keyword>
<dbReference type="CDD" id="cd01031">
    <property type="entry name" value="EriC"/>
    <property type="match status" value="1"/>
</dbReference>
<evidence type="ECO:0000256" key="3">
    <source>
        <dbReference type="ARBA" id="ARBA00022692"/>
    </source>
</evidence>
<dbReference type="SUPFAM" id="SSF52402">
    <property type="entry name" value="Adenine nucleotide alpha hydrolases-like"/>
    <property type="match status" value="2"/>
</dbReference>
<dbReference type="Gene3D" id="3.40.50.12370">
    <property type="match status" value="1"/>
</dbReference>
<feature type="transmembrane region" description="Helical" evidence="9">
    <location>
        <begin position="403"/>
        <end position="420"/>
    </location>
</feature>
<dbReference type="GO" id="GO:0005247">
    <property type="term" value="F:voltage-gated chloride channel activity"/>
    <property type="evidence" value="ECO:0007669"/>
    <property type="project" value="TreeGrafter"/>
</dbReference>
<keyword evidence="3 9" id="KW-0812">Transmembrane</keyword>
<feature type="domain" description="CBS" evidence="10">
    <location>
        <begin position="460"/>
        <end position="516"/>
    </location>
</feature>
<evidence type="ECO:0000256" key="7">
    <source>
        <dbReference type="ARBA" id="ARBA00023214"/>
    </source>
</evidence>
<evidence type="ECO:0000256" key="6">
    <source>
        <dbReference type="ARBA" id="ARBA00023136"/>
    </source>
</evidence>
<gene>
    <name evidence="11" type="ORF">NIES593_09725</name>
</gene>
<comment type="subcellular location">
    <subcellularLocation>
        <location evidence="1">Membrane</location>
        <topology evidence="1">Multi-pass membrane protein</topology>
    </subcellularLocation>
</comment>
<dbReference type="InterPro" id="IPR046342">
    <property type="entry name" value="CBS_dom_sf"/>
</dbReference>
<evidence type="ECO:0000256" key="9">
    <source>
        <dbReference type="SAM" id="Phobius"/>
    </source>
</evidence>
<dbReference type="EMBL" id="MRCB01000009">
    <property type="protein sequence ID" value="OKH23499.1"/>
    <property type="molecule type" value="Genomic_DNA"/>
</dbReference>
<keyword evidence="4 9" id="KW-1133">Transmembrane helix</keyword>
<name>A0A1U7HIW0_9CYAN</name>
<dbReference type="SUPFAM" id="SSF54631">
    <property type="entry name" value="CBS-domain pair"/>
    <property type="match status" value="1"/>
</dbReference>
<feature type="domain" description="CBS" evidence="10">
    <location>
        <begin position="521"/>
        <end position="576"/>
    </location>
</feature>
<dbReference type="Pfam" id="PF00582">
    <property type="entry name" value="Usp"/>
    <property type="match status" value="1"/>
</dbReference>
<protein>
    <submittedName>
        <fullName evidence="11">Chloride channel protein</fullName>
    </submittedName>
</protein>
<dbReference type="OrthoDB" id="9812438at2"/>
<dbReference type="Pfam" id="PF00571">
    <property type="entry name" value="CBS"/>
    <property type="match status" value="2"/>
</dbReference>
<dbReference type="InterPro" id="IPR006016">
    <property type="entry name" value="UspA"/>
</dbReference>
<evidence type="ECO:0000313" key="11">
    <source>
        <dbReference type="EMBL" id="OKH23499.1"/>
    </source>
</evidence>
<feature type="transmembrane region" description="Helical" evidence="9">
    <location>
        <begin position="281"/>
        <end position="299"/>
    </location>
</feature>
<evidence type="ECO:0000256" key="5">
    <source>
        <dbReference type="ARBA" id="ARBA00023065"/>
    </source>
</evidence>
<evidence type="ECO:0000256" key="2">
    <source>
        <dbReference type="ARBA" id="ARBA00022448"/>
    </source>
</evidence>
<dbReference type="Pfam" id="PF00654">
    <property type="entry name" value="Voltage_CLC"/>
    <property type="match status" value="1"/>
</dbReference>
<feature type="transmembrane region" description="Helical" evidence="9">
    <location>
        <begin position="166"/>
        <end position="189"/>
    </location>
</feature>
<comment type="caution">
    <text evidence="11">The sequence shown here is derived from an EMBL/GenBank/DDBJ whole genome shotgun (WGS) entry which is preliminary data.</text>
</comment>
<sequence>MELNTIPQRLRIWFKSLHFGRSSVDTRYALVEACLIGILSALAALWLKKGIGWLGGWRIQTAHQFGAWLVLPAVGLSFSLLAGWILQRFSPAAAGGGIPQVKAALARYPIPLSLRVAWVKAIGTTLILGAGLTLGRRAPTVHIGAALAAQLSSWIPTSPEHRRQMIAAGAAAGLAAGFNTPIAGVLFVVEELMRDVSDLTLETAIVASFTGAVVSRLLDSADLNIPASLLDARSGSFSAPEIPFYLFLGALAGILGALFNRSMMFSLWVNRRSNLPLAWRIGIVGLLSGAIIAFLPPFFQDNSGLREFLVYGGLSWQNIAIAFVAHFFLTILAYSSGAPGGLFAPALVMGSALGYLVGDLAGWLSGINSESTYALAGMGAFFTAVGRVPVTAIVIVFEITADFNIVLPLMVTCAIAYIVAESISHGSIYEHLLKTSGIQLKQQETPRNDFLNKLTAADVMQSQVETLSSDLTLDETMLAVSRSHHRGFPVIEEGKLVGIITQSDLASLSQRSPQTLLKEIMTARPITVKPDTSLSDVLYLLNRYQLSRLPVTEGSKLVGIITRTDIIRSEVNHLSQGTQRAFKPSPSYVAYQTRSPSVGKGRILLPIANPQTAPALMKIAAAIARYHQYELECLQIIKVPKHIFPSEAYVNTQESRKLLHRVERLGRQWNIPVHTQIRLAQDRAEAILEAIAKQQINLLLMGWKGNTATPGAIFGDLVDTIIHKAPCDLILVKLGSGLNAYPNDLNQSATWLIPMAGGPNAQRAIELLPGLASLYSRVHSPKLWLCQVYSPATSTLDCSLLEYSTDYLRNNLSLPVMPIAVRSRSVSDAVIRLAGEEQCSVVMLGASREGLLQHAIHGNIPEAIANQVESTTIIVRSAY</sequence>
<dbReference type="PROSITE" id="PS51371">
    <property type="entry name" value="CBS"/>
    <property type="match status" value="2"/>
</dbReference>
<dbReference type="SMART" id="SM00116">
    <property type="entry name" value="CBS"/>
    <property type="match status" value="2"/>
</dbReference>
<keyword evidence="5" id="KW-0406">Ion transport</keyword>
<reference evidence="11 12" key="1">
    <citation type="submission" date="2016-11" db="EMBL/GenBank/DDBJ databases">
        <title>Draft Genome Sequences of Nine Cyanobacterial Strains from Diverse Habitats.</title>
        <authorList>
            <person name="Zhu T."/>
            <person name="Hou S."/>
            <person name="Lu X."/>
            <person name="Hess W.R."/>
        </authorList>
    </citation>
    <scope>NUCLEOTIDE SEQUENCE [LARGE SCALE GENOMIC DNA]</scope>
    <source>
        <strain evidence="11 12">NIES-593</strain>
    </source>
</reference>
<dbReference type="InterPro" id="IPR014743">
    <property type="entry name" value="Cl-channel_core"/>
</dbReference>
<keyword evidence="2" id="KW-0813">Transport</keyword>
<organism evidence="11 12">
    <name type="scientific">Hydrococcus rivularis NIES-593</name>
    <dbReference type="NCBI Taxonomy" id="1921803"/>
    <lineage>
        <taxon>Bacteria</taxon>
        <taxon>Bacillati</taxon>
        <taxon>Cyanobacteriota</taxon>
        <taxon>Cyanophyceae</taxon>
        <taxon>Pleurocapsales</taxon>
        <taxon>Hydrococcaceae</taxon>
        <taxon>Hydrococcus</taxon>
    </lineage>
</organism>
<accession>A0A1U7HIW0</accession>
<feature type="transmembrane region" description="Helical" evidence="9">
    <location>
        <begin position="242"/>
        <end position="260"/>
    </location>
</feature>
<proteinExistence type="predicted"/>
<evidence type="ECO:0000313" key="12">
    <source>
        <dbReference type="Proteomes" id="UP000186868"/>
    </source>
</evidence>
<dbReference type="Gene3D" id="1.10.3080.10">
    <property type="entry name" value="Clc chloride channel"/>
    <property type="match status" value="1"/>
</dbReference>